<feature type="binding site" evidence="10">
    <location>
        <begin position="176"/>
        <end position="183"/>
    </location>
    <ligand>
        <name>ATP</name>
        <dbReference type="ChEBI" id="CHEBI:30616"/>
    </ligand>
</feature>
<name>A0A0N0BFY0_9HYME</name>
<feature type="coiled-coil region" evidence="11">
    <location>
        <begin position="1287"/>
        <end position="1356"/>
    </location>
</feature>
<keyword evidence="3" id="KW-0597">Phosphoprotein</keyword>
<evidence type="ECO:0000256" key="5">
    <source>
        <dbReference type="ARBA" id="ARBA00022741"/>
    </source>
</evidence>
<dbReference type="GO" id="GO:0005634">
    <property type="term" value="C:nucleus"/>
    <property type="evidence" value="ECO:0007669"/>
    <property type="project" value="TreeGrafter"/>
</dbReference>
<dbReference type="Proteomes" id="UP000053105">
    <property type="component" value="Unassembled WGS sequence"/>
</dbReference>
<dbReference type="InterPro" id="IPR036961">
    <property type="entry name" value="Kinesin_motor_dom_sf"/>
</dbReference>
<dbReference type="InterPro" id="IPR047149">
    <property type="entry name" value="KIF11-like"/>
</dbReference>
<keyword evidence="6 10" id="KW-0067">ATP-binding</keyword>
<dbReference type="PANTHER" id="PTHR47970">
    <property type="entry name" value="KINESIN-LIKE PROTEIN KIF11"/>
    <property type="match status" value="1"/>
</dbReference>
<comment type="similarity">
    <text evidence="10">Belongs to the TRAFAC class myosin-kinesin ATPase superfamily. Kinesin family.</text>
</comment>
<evidence type="ECO:0000313" key="15">
    <source>
        <dbReference type="Proteomes" id="UP000053105"/>
    </source>
</evidence>
<accession>A0A0N0BFY0</accession>
<dbReference type="GO" id="GO:0090307">
    <property type="term" value="P:mitotic spindle assembly"/>
    <property type="evidence" value="ECO:0007669"/>
    <property type="project" value="TreeGrafter"/>
</dbReference>
<keyword evidence="15" id="KW-1185">Reference proteome</keyword>
<keyword evidence="7 11" id="KW-0175">Coiled coil</keyword>
<dbReference type="InterPro" id="IPR019821">
    <property type="entry name" value="Kinesin_motor_CS"/>
</dbReference>
<evidence type="ECO:0000259" key="13">
    <source>
        <dbReference type="PROSITE" id="PS50067"/>
    </source>
</evidence>
<keyword evidence="4" id="KW-0493">Microtubule</keyword>
<dbReference type="SUPFAM" id="SSF52540">
    <property type="entry name" value="P-loop containing nucleoside triphosphate hydrolases"/>
    <property type="match status" value="1"/>
</dbReference>
<dbReference type="GO" id="GO:0005876">
    <property type="term" value="C:spindle microtubule"/>
    <property type="evidence" value="ECO:0007669"/>
    <property type="project" value="TreeGrafter"/>
</dbReference>
<keyword evidence="2" id="KW-0963">Cytoplasm</keyword>
<dbReference type="PRINTS" id="PR00380">
    <property type="entry name" value="KINESINHEAVY"/>
</dbReference>
<sequence length="1491" mass="173469">MENTLDSARQSYTSTQNDMSYLFGRDPSILAYGRRVCVSKETKKMLFSVESEAETESEECNYAVQSGSLNSESEILQTVKVYLRMKPFPKKIKLSDEQQNAYKIINSTTLFTRLPTLDNNTSCLKRSNSTDIVCRKFTFTKTFGPETTQLQLFKQAVKQQMIEFIDGQNSTIMTYGTTNSGKSYTLQGTTTSPGIIPRCLEFVFSNITPKSTPSYKPINHCDVVALDPLERAQELEIKTKLLTLLSVDKYQYINAYVEMQKLLQEESSIRPSQCIDAHYSVWVSFAEIYNEIVYDLLSNETQKKRTPLKLATDSQGRTFIRGLKTVCVNSGSEAYQVLMAGQYNLKVAATALNARSSRSHCIFTIKLLKYYVENDPSSVEVSTFAFCDLAGSERLKKTLNIGDRLKEAQNINTSLLVLGRCLKTIHEGQLSKQKIEHVGPFRESKLTRLFQKALSGKEHMVLIVNINPIPNLYIETQNVLNFSAIAKKIVIEKGKTQKKIKSRFSQIVTQSIKTITDWDATELESDDWQVDNNLDYIQLEDYNELINENERLKKEIVSLKSSALSRDLQIRQELADTYTSMMKDLEAEWRNRIKNVEEQQEDICHLSVKQVEDFYKQKLEQLGSRKRRRSFNNSDDKNIDDLEIENSHLTSKIMFLKSSIKECKETNQNLMVEKNKLTFELGLTKEDLKNMNYLLNAAQKDICSDEAIKHYIEELKSQLSTKEEQIKKLKIFLNEAKQEYIDITTHEREKERIINEQTEELLDKQETIDDLEAELAHINICLTEETKAVDILEEKLENQNKKMLDYENKVQDMQEQINKLKNEKLLLLDEFELFKKTVDTAKNTKQNLEYNEYRNVKDEDQNIFIDADSSSDLKVEVVIVNSNNKDTQTEHVFDTQMEEKLLIVDKENSSLKEKLVRGTTEIKSLKQELEFAKVKLKDISEQISNLKINNMQSSDAKQEVAVETIEIGCQAYTEFNDNYVQTSQNDVFNKSSQTIEKMQKEEINQTSFTEETDYDVILDKLAKLMVKYDDIKEYYEEKCLLFEEKNQEVLTLKEKLIEINTANKTNAEEYKQSIDLLQKELSFVKEDKMQIEETLKNTDNIKLSLEMKISDYERRLNENEQQLSLAKSDYNQCTEKLNALQADFDSHILKHKTEHEEAMNNLQKELSSAVEKNIKLQCLDAQIAKLQPEHNLENITELQEKIHELNKNLEICQTEKAQLQKLLDENNDKLLDLKNRLEQAEEKEEEKDAEIISLQKEMKCMIQKNEESDDRSDKLMELEMKRTIKNLTEMKEMLSRKEEYIEQLQIRIKHNEEKAKILDLCAEERKTENERLKNLNEELKNSVIEKEREMEAFIKNRDELVTKYESLVKSQQEELEKQKLIKNHSKEKDSCGNTSEDEVIKNRRLRRPPKKYASSPKQDEVSVIDLSGSDTKRSAKRTNLPPREPSEKKKNTRRKKLYITDDESFQDIEPLESTVMITPSVQTRNLRSRRK</sequence>
<keyword evidence="9" id="KW-0206">Cytoskeleton</keyword>
<proteinExistence type="inferred from homology"/>
<feature type="region of interest" description="Disordered" evidence="12">
    <location>
        <begin position="1381"/>
        <end position="1458"/>
    </location>
</feature>
<keyword evidence="5 10" id="KW-0547">Nucleotide-binding</keyword>
<evidence type="ECO:0000256" key="7">
    <source>
        <dbReference type="ARBA" id="ARBA00023054"/>
    </source>
</evidence>
<evidence type="ECO:0000256" key="10">
    <source>
        <dbReference type="PROSITE-ProRule" id="PRU00283"/>
    </source>
</evidence>
<dbReference type="InterPro" id="IPR027417">
    <property type="entry name" value="P-loop_NTPase"/>
</dbReference>
<keyword evidence="8 10" id="KW-0505">Motor protein</keyword>
<feature type="coiled-coil region" evidence="11">
    <location>
        <begin position="542"/>
        <end position="602"/>
    </location>
</feature>
<evidence type="ECO:0000256" key="8">
    <source>
        <dbReference type="ARBA" id="ARBA00023175"/>
    </source>
</evidence>
<dbReference type="GO" id="GO:0005524">
    <property type="term" value="F:ATP binding"/>
    <property type="evidence" value="ECO:0007669"/>
    <property type="project" value="UniProtKB-UniRule"/>
</dbReference>
<evidence type="ECO:0000256" key="1">
    <source>
        <dbReference type="ARBA" id="ARBA00004186"/>
    </source>
</evidence>
<evidence type="ECO:0000256" key="6">
    <source>
        <dbReference type="ARBA" id="ARBA00022840"/>
    </source>
</evidence>
<dbReference type="PROSITE" id="PS00411">
    <property type="entry name" value="KINESIN_MOTOR_1"/>
    <property type="match status" value="1"/>
</dbReference>
<dbReference type="GO" id="GO:0008574">
    <property type="term" value="F:plus-end-directed microtubule motor activity"/>
    <property type="evidence" value="ECO:0007669"/>
    <property type="project" value="TreeGrafter"/>
</dbReference>
<comment type="subcellular location">
    <subcellularLocation>
        <location evidence="1">Cytoplasm</location>
        <location evidence="1">Cytoskeleton</location>
        <location evidence="1">Spindle</location>
    </subcellularLocation>
</comment>
<dbReference type="GO" id="GO:0072686">
    <property type="term" value="C:mitotic spindle"/>
    <property type="evidence" value="ECO:0007669"/>
    <property type="project" value="TreeGrafter"/>
</dbReference>
<dbReference type="GO" id="GO:0051231">
    <property type="term" value="P:spindle elongation"/>
    <property type="evidence" value="ECO:0007669"/>
    <property type="project" value="TreeGrafter"/>
</dbReference>
<dbReference type="OrthoDB" id="123929at2759"/>
<reference evidence="14 15" key="1">
    <citation type="submission" date="2015-07" db="EMBL/GenBank/DDBJ databases">
        <title>The genome of Melipona quadrifasciata.</title>
        <authorList>
            <person name="Pan H."/>
            <person name="Kapheim K."/>
        </authorList>
    </citation>
    <scope>NUCLEOTIDE SEQUENCE [LARGE SCALE GENOMIC DNA]</scope>
    <source>
        <strain evidence="14">0111107301</strain>
        <tissue evidence="14">Whole body</tissue>
    </source>
</reference>
<feature type="coiled-coil region" evidence="11">
    <location>
        <begin position="712"/>
        <end position="830"/>
    </location>
</feature>
<dbReference type="PROSITE" id="PS50067">
    <property type="entry name" value="KINESIN_MOTOR_2"/>
    <property type="match status" value="1"/>
</dbReference>
<dbReference type="STRING" id="166423.A0A0N0BFY0"/>
<protein>
    <submittedName>
        <fullName evidence="14">Kinesin-like protein KIF20A</fullName>
    </submittedName>
</protein>
<organism evidence="14 15">
    <name type="scientific">Melipona quadrifasciata</name>
    <dbReference type="NCBI Taxonomy" id="166423"/>
    <lineage>
        <taxon>Eukaryota</taxon>
        <taxon>Metazoa</taxon>
        <taxon>Ecdysozoa</taxon>
        <taxon>Arthropoda</taxon>
        <taxon>Hexapoda</taxon>
        <taxon>Insecta</taxon>
        <taxon>Pterygota</taxon>
        <taxon>Neoptera</taxon>
        <taxon>Endopterygota</taxon>
        <taxon>Hymenoptera</taxon>
        <taxon>Apocrita</taxon>
        <taxon>Aculeata</taxon>
        <taxon>Apoidea</taxon>
        <taxon>Anthophila</taxon>
        <taxon>Apidae</taxon>
        <taxon>Melipona</taxon>
    </lineage>
</organism>
<evidence type="ECO:0000256" key="3">
    <source>
        <dbReference type="ARBA" id="ARBA00022553"/>
    </source>
</evidence>
<evidence type="ECO:0000256" key="2">
    <source>
        <dbReference type="ARBA" id="ARBA00022490"/>
    </source>
</evidence>
<dbReference type="Gene3D" id="3.40.850.10">
    <property type="entry name" value="Kinesin motor domain"/>
    <property type="match status" value="1"/>
</dbReference>
<dbReference type="GO" id="GO:0008017">
    <property type="term" value="F:microtubule binding"/>
    <property type="evidence" value="ECO:0007669"/>
    <property type="project" value="InterPro"/>
</dbReference>
<dbReference type="SMART" id="SM00129">
    <property type="entry name" value="KISc"/>
    <property type="match status" value="1"/>
</dbReference>
<feature type="coiled-coil region" evidence="11">
    <location>
        <begin position="1067"/>
        <end position="1257"/>
    </location>
</feature>
<dbReference type="InterPro" id="IPR001752">
    <property type="entry name" value="Kinesin_motor_dom"/>
</dbReference>
<feature type="domain" description="Kinesin motor" evidence="13">
    <location>
        <begin position="78"/>
        <end position="489"/>
    </location>
</feature>
<evidence type="ECO:0000256" key="9">
    <source>
        <dbReference type="ARBA" id="ARBA00023212"/>
    </source>
</evidence>
<dbReference type="GO" id="GO:0007018">
    <property type="term" value="P:microtubule-based movement"/>
    <property type="evidence" value="ECO:0007669"/>
    <property type="project" value="InterPro"/>
</dbReference>
<feature type="coiled-coil region" evidence="11">
    <location>
        <begin position="908"/>
        <end position="949"/>
    </location>
</feature>
<feature type="compositionally biased region" description="Basic and acidic residues" evidence="12">
    <location>
        <begin position="1381"/>
        <end position="1390"/>
    </location>
</feature>
<dbReference type="Pfam" id="PF00225">
    <property type="entry name" value="Kinesin"/>
    <property type="match status" value="1"/>
</dbReference>
<dbReference type="EMBL" id="KQ435794">
    <property type="protein sequence ID" value="KOX73748.1"/>
    <property type="molecule type" value="Genomic_DNA"/>
</dbReference>
<evidence type="ECO:0000256" key="4">
    <source>
        <dbReference type="ARBA" id="ARBA00022701"/>
    </source>
</evidence>
<gene>
    <name evidence="14" type="ORF">WN51_13826</name>
</gene>
<evidence type="ECO:0000256" key="12">
    <source>
        <dbReference type="SAM" id="MobiDB-lite"/>
    </source>
</evidence>
<evidence type="ECO:0000313" key="14">
    <source>
        <dbReference type="EMBL" id="KOX73748.1"/>
    </source>
</evidence>
<dbReference type="PANTHER" id="PTHR47970:SF29">
    <property type="entry name" value="KINESIN FAMILY MEMBER 20B"/>
    <property type="match status" value="1"/>
</dbReference>
<evidence type="ECO:0000256" key="11">
    <source>
        <dbReference type="SAM" id="Coils"/>
    </source>
</evidence>